<dbReference type="InterPro" id="IPR012337">
    <property type="entry name" value="RNaseH-like_sf"/>
</dbReference>
<dbReference type="InterPro" id="IPR001584">
    <property type="entry name" value="Integrase_cat-core"/>
</dbReference>
<dbReference type="InterPro" id="IPR050900">
    <property type="entry name" value="Transposase_IS3/IS150/IS904"/>
</dbReference>
<feature type="domain" description="Integrase catalytic" evidence="1">
    <location>
        <begin position="1"/>
        <end position="69"/>
    </location>
</feature>
<dbReference type="EMBL" id="MGDI01000028">
    <property type="protein sequence ID" value="OGL52952.1"/>
    <property type="molecule type" value="Genomic_DNA"/>
</dbReference>
<accession>A0A1F7SGN9</accession>
<dbReference type="SUPFAM" id="SSF53098">
    <property type="entry name" value="Ribonuclease H-like"/>
    <property type="match status" value="1"/>
</dbReference>
<gene>
    <name evidence="2" type="ORF">A3G31_08525</name>
</gene>
<protein>
    <recommendedName>
        <fullName evidence="1">Integrase catalytic domain-containing protein</fullName>
    </recommendedName>
</protein>
<dbReference type="Gene3D" id="3.30.420.10">
    <property type="entry name" value="Ribonuclease H-like superfamily/Ribonuclease H"/>
    <property type="match status" value="1"/>
</dbReference>
<proteinExistence type="predicted"/>
<dbReference type="PANTHER" id="PTHR46889">
    <property type="entry name" value="TRANSPOSASE INSF FOR INSERTION SEQUENCE IS3B-RELATED"/>
    <property type="match status" value="1"/>
</dbReference>
<dbReference type="PANTHER" id="PTHR46889:SF7">
    <property type="entry name" value="TRANSPOSASE FOR INSERTION SEQUENCE ELEMENT IS904"/>
    <property type="match status" value="1"/>
</dbReference>
<dbReference type="InterPro" id="IPR036397">
    <property type="entry name" value="RNaseH_sf"/>
</dbReference>
<reference evidence="2 3" key="1">
    <citation type="journal article" date="2016" name="Nat. Commun.">
        <title>Thousands of microbial genomes shed light on interconnected biogeochemical processes in an aquifer system.</title>
        <authorList>
            <person name="Anantharaman K."/>
            <person name="Brown C.T."/>
            <person name="Hug L.A."/>
            <person name="Sharon I."/>
            <person name="Castelle C.J."/>
            <person name="Probst A.J."/>
            <person name="Thomas B.C."/>
            <person name="Singh A."/>
            <person name="Wilkins M.J."/>
            <person name="Karaoz U."/>
            <person name="Brodie E.L."/>
            <person name="Williams K.H."/>
            <person name="Hubbard S.S."/>
            <person name="Banfield J.F."/>
        </authorList>
    </citation>
    <scope>NUCLEOTIDE SEQUENCE [LARGE SCALE GENOMIC DNA]</scope>
</reference>
<evidence type="ECO:0000259" key="1">
    <source>
        <dbReference type="PROSITE" id="PS50994"/>
    </source>
</evidence>
<dbReference type="AlphaFoldDB" id="A0A1F7SGN9"/>
<evidence type="ECO:0000313" key="2">
    <source>
        <dbReference type="EMBL" id="OGL52952.1"/>
    </source>
</evidence>
<dbReference type="GO" id="GO:0015074">
    <property type="term" value="P:DNA integration"/>
    <property type="evidence" value="ECO:0007669"/>
    <property type="project" value="InterPro"/>
</dbReference>
<name>A0A1F7SGN9_9BACT</name>
<dbReference type="PROSITE" id="PS50994">
    <property type="entry name" value="INTEGRASE"/>
    <property type="match status" value="1"/>
</dbReference>
<sequence length="87" mass="10322">MLAKGNPYDNAYAESFFKTLKNEEVCLWEYETFTDVVERIPEFIEKVYNRKRVHSGIQYLPPEEFEAILLDKNRKQLLGRVTLKLHG</sequence>
<dbReference type="GO" id="GO:0003676">
    <property type="term" value="F:nucleic acid binding"/>
    <property type="evidence" value="ECO:0007669"/>
    <property type="project" value="InterPro"/>
</dbReference>
<organism evidence="2 3">
    <name type="scientific">Candidatus Schekmanbacteria bacterium RIFCSPLOWO2_12_FULL_38_15</name>
    <dbReference type="NCBI Taxonomy" id="1817883"/>
    <lineage>
        <taxon>Bacteria</taxon>
        <taxon>Candidatus Schekmaniibacteriota</taxon>
    </lineage>
</organism>
<dbReference type="STRING" id="1817883.A3G31_08525"/>
<comment type="caution">
    <text evidence="2">The sequence shown here is derived from an EMBL/GenBank/DDBJ whole genome shotgun (WGS) entry which is preliminary data.</text>
</comment>
<evidence type="ECO:0000313" key="3">
    <source>
        <dbReference type="Proteomes" id="UP000178082"/>
    </source>
</evidence>
<dbReference type="Proteomes" id="UP000178082">
    <property type="component" value="Unassembled WGS sequence"/>
</dbReference>
<dbReference type="Pfam" id="PF13683">
    <property type="entry name" value="rve_3"/>
    <property type="match status" value="1"/>
</dbReference>